<dbReference type="PATRIC" id="fig|582515.4.peg.420"/>
<dbReference type="EMBL" id="ASSJ01000004">
    <property type="protein sequence ID" value="ERN43057.1"/>
    <property type="molecule type" value="Genomic_DNA"/>
</dbReference>
<gene>
    <name evidence="1" type="ORF">KR51_00003730</name>
</gene>
<keyword evidence="2" id="KW-1185">Reference proteome</keyword>
<dbReference type="SUPFAM" id="SSF47240">
    <property type="entry name" value="Ferritin-like"/>
    <property type="match status" value="1"/>
</dbReference>
<dbReference type="RefSeq" id="WP_022604157.1">
    <property type="nucleotide sequence ID" value="NZ_ASSJ01000004.1"/>
</dbReference>
<protein>
    <recommendedName>
        <fullName evidence="3">Ferritin-like domain-containing protein</fullName>
    </recommendedName>
</protein>
<reference evidence="1 2" key="1">
    <citation type="submission" date="2013-05" db="EMBL/GenBank/DDBJ databases">
        <title>Draft genome sequence of Rubidibacter lacunae KORDI 51-2.</title>
        <authorList>
            <person name="Choi D.H."/>
            <person name="Noh J.H."/>
            <person name="Kwon K.-K."/>
            <person name="Lee J.-H."/>
            <person name="Ryu J.-Y."/>
        </authorList>
    </citation>
    <scope>NUCLEOTIDE SEQUENCE [LARGE SCALE GENOMIC DNA]</scope>
    <source>
        <strain evidence="1 2">KORDI 51-2</strain>
    </source>
</reference>
<dbReference type="OrthoDB" id="479408at2"/>
<evidence type="ECO:0000313" key="2">
    <source>
        <dbReference type="Proteomes" id="UP000016960"/>
    </source>
</evidence>
<dbReference type="InterPro" id="IPR009078">
    <property type="entry name" value="Ferritin-like_SF"/>
</dbReference>
<accession>U5DQE2</accession>
<sequence>MNAIDSNYDLAGCTYMQPRSWQTATRVNWLINHYLTDKHLSDRVRDLPTQFADPQPRLWETINWNAIEPEHILGMPTDDFLAILSGIIDTETPIRWYTQTSRQYLEPIHPEMARFVGGIATDDGTLVEPGLWEKEERQHAPALRKVYRHLTGRSYLPNPPSPKLYRPSGSPLADLYRHGLHRVVTECGATCLYIWLMARTTGPLQQVFYELARDEINHACKFWGFGVWLYPDSYLARLWQAIAGDRVPSERQLTDSVPVELAPVRDLSRTFYRMSSVLAWNDWSAAHKLEFVHTCARVMGRLLSWHRTLTPEFLRTQFGQPPAVR</sequence>
<organism evidence="1 2">
    <name type="scientific">Rubidibacter lacunae KORDI 51-2</name>
    <dbReference type="NCBI Taxonomy" id="582515"/>
    <lineage>
        <taxon>Bacteria</taxon>
        <taxon>Bacillati</taxon>
        <taxon>Cyanobacteriota</taxon>
        <taxon>Cyanophyceae</taxon>
        <taxon>Oscillatoriophycideae</taxon>
        <taxon>Chroococcales</taxon>
        <taxon>Aphanothecaceae</taxon>
        <taxon>Rubidibacter</taxon>
    </lineage>
</organism>
<comment type="caution">
    <text evidence="1">The sequence shown here is derived from an EMBL/GenBank/DDBJ whole genome shotgun (WGS) entry which is preliminary data.</text>
</comment>
<dbReference type="eggNOG" id="COG1633">
    <property type="taxonomic scope" value="Bacteria"/>
</dbReference>
<evidence type="ECO:0000313" key="1">
    <source>
        <dbReference type="EMBL" id="ERN43057.1"/>
    </source>
</evidence>
<dbReference type="InParanoid" id="U5DQE2"/>
<proteinExistence type="predicted"/>
<dbReference type="STRING" id="582515.KR51_00003730"/>
<dbReference type="Proteomes" id="UP000016960">
    <property type="component" value="Unassembled WGS sequence"/>
</dbReference>
<evidence type="ECO:0008006" key="3">
    <source>
        <dbReference type="Google" id="ProtNLM"/>
    </source>
</evidence>
<name>U5DQE2_9CHRO</name>
<dbReference type="AlphaFoldDB" id="U5DQE2"/>